<dbReference type="Gene3D" id="3.40.50.1100">
    <property type="match status" value="2"/>
</dbReference>
<protein>
    <submittedName>
        <fullName evidence="5">Pyridoxal-phosphate dependent enzyme</fullName>
    </submittedName>
</protein>
<comment type="caution">
    <text evidence="5">The sequence shown here is derived from an EMBL/GenBank/DDBJ whole genome shotgun (WGS) entry which is preliminary data.</text>
</comment>
<dbReference type="InterPro" id="IPR036052">
    <property type="entry name" value="TrpB-like_PALP_sf"/>
</dbReference>
<evidence type="ECO:0000256" key="3">
    <source>
        <dbReference type="SAM" id="MobiDB-lite"/>
    </source>
</evidence>
<accession>A0ABV3GED4</accession>
<sequence>MTSLATSQRSLGDPAIRYPLWPPLTTGCPSTSTPDLAYPLQVDYDYAAVDTALFTQEPGPDLARWSPLLPPLHAPTLGEGGTPLLEVDGVYVKDESRNPTWSHKDRLNRVTVSAALAVGAPGVVVASSGNHGASAAAYAARAGLPAIVLASAESPPAVQSSTARGCSPFPSRPDGR</sequence>
<evidence type="ECO:0000256" key="1">
    <source>
        <dbReference type="ARBA" id="ARBA00001933"/>
    </source>
</evidence>
<keyword evidence="2" id="KW-0663">Pyridoxal phosphate</keyword>
<dbReference type="SUPFAM" id="SSF53686">
    <property type="entry name" value="Tryptophan synthase beta subunit-like PLP-dependent enzymes"/>
    <property type="match status" value="1"/>
</dbReference>
<proteinExistence type="predicted"/>
<comment type="cofactor">
    <cofactor evidence="1">
        <name>pyridoxal 5'-phosphate</name>
        <dbReference type="ChEBI" id="CHEBI:597326"/>
    </cofactor>
</comment>
<evidence type="ECO:0000313" key="6">
    <source>
        <dbReference type="Proteomes" id="UP001551675"/>
    </source>
</evidence>
<dbReference type="InterPro" id="IPR001926">
    <property type="entry name" value="TrpB-like_PALP"/>
</dbReference>
<reference evidence="5 6" key="1">
    <citation type="submission" date="2024-06" db="EMBL/GenBank/DDBJ databases">
        <title>The Natural Products Discovery Center: Release of the First 8490 Sequenced Strains for Exploring Actinobacteria Biosynthetic Diversity.</title>
        <authorList>
            <person name="Kalkreuter E."/>
            <person name="Kautsar S.A."/>
            <person name="Yang D."/>
            <person name="Bader C.D."/>
            <person name="Teijaro C.N."/>
            <person name="Fluegel L."/>
            <person name="Davis C.M."/>
            <person name="Simpson J.R."/>
            <person name="Lauterbach L."/>
            <person name="Steele A.D."/>
            <person name="Gui C."/>
            <person name="Meng S."/>
            <person name="Li G."/>
            <person name="Viehrig K."/>
            <person name="Ye F."/>
            <person name="Su P."/>
            <person name="Kiefer A.F."/>
            <person name="Nichols A."/>
            <person name="Cepeda A.J."/>
            <person name="Yan W."/>
            <person name="Fan B."/>
            <person name="Jiang Y."/>
            <person name="Adhikari A."/>
            <person name="Zheng C.-J."/>
            <person name="Schuster L."/>
            <person name="Cowan T.M."/>
            <person name="Smanski M.J."/>
            <person name="Chevrette M.G."/>
            <person name="De Carvalho L.P.S."/>
            <person name="Shen B."/>
        </authorList>
    </citation>
    <scope>NUCLEOTIDE SEQUENCE [LARGE SCALE GENOMIC DNA]</scope>
    <source>
        <strain evidence="5 6">NPDC050100</strain>
    </source>
</reference>
<organism evidence="5 6">
    <name type="scientific">Microtetraspora glauca</name>
    <dbReference type="NCBI Taxonomy" id="1996"/>
    <lineage>
        <taxon>Bacteria</taxon>
        <taxon>Bacillati</taxon>
        <taxon>Actinomycetota</taxon>
        <taxon>Actinomycetes</taxon>
        <taxon>Streptosporangiales</taxon>
        <taxon>Streptosporangiaceae</taxon>
        <taxon>Microtetraspora</taxon>
    </lineage>
</organism>
<gene>
    <name evidence="5" type="ORF">AB0I59_14925</name>
</gene>
<feature type="domain" description="Tryptophan synthase beta chain-like PALP" evidence="4">
    <location>
        <begin position="76"/>
        <end position="159"/>
    </location>
</feature>
<dbReference type="Proteomes" id="UP001551675">
    <property type="component" value="Unassembled WGS sequence"/>
</dbReference>
<keyword evidence="6" id="KW-1185">Reference proteome</keyword>
<feature type="region of interest" description="Disordered" evidence="3">
    <location>
        <begin position="153"/>
        <end position="176"/>
    </location>
</feature>
<evidence type="ECO:0000256" key="2">
    <source>
        <dbReference type="ARBA" id="ARBA00022898"/>
    </source>
</evidence>
<evidence type="ECO:0000313" key="5">
    <source>
        <dbReference type="EMBL" id="MEV0969929.1"/>
    </source>
</evidence>
<evidence type="ECO:0000259" key="4">
    <source>
        <dbReference type="Pfam" id="PF00291"/>
    </source>
</evidence>
<dbReference type="Pfam" id="PF00291">
    <property type="entry name" value="PALP"/>
    <property type="match status" value="1"/>
</dbReference>
<name>A0ABV3GED4_MICGL</name>
<dbReference type="EMBL" id="JBFALK010000007">
    <property type="protein sequence ID" value="MEV0969929.1"/>
    <property type="molecule type" value="Genomic_DNA"/>
</dbReference>